<dbReference type="EMBL" id="CP046522">
    <property type="protein sequence ID" value="QGU94444.1"/>
    <property type="molecule type" value="Genomic_DNA"/>
</dbReference>
<name>A0A6I6EZM7_9CLOT</name>
<reference evidence="1 2" key="1">
    <citation type="submission" date="2019-12" db="EMBL/GenBank/DDBJ databases">
        <title>Genome sequenceing of Clostridium bovifaecis.</title>
        <authorList>
            <person name="Yao Y."/>
        </authorList>
    </citation>
    <scope>NUCLEOTIDE SEQUENCE [LARGE SCALE GENOMIC DNA]</scope>
    <source>
        <strain evidence="1 2">BXX</strain>
    </source>
</reference>
<proteinExistence type="predicted"/>
<organism evidence="1 2">
    <name type="scientific">Clostridium bovifaecis</name>
    <dbReference type="NCBI Taxonomy" id="2184719"/>
    <lineage>
        <taxon>Bacteria</taxon>
        <taxon>Bacillati</taxon>
        <taxon>Bacillota</taxon>
        <taxon>Clostridia</taxon>
        <taxon>Eubacteriales</taxon>
        <taxon>Clostridiaceae</taxon>
        <taxon>Clostridium</taxon>
    </lineage>
</organism>
<gene>
    <name evidence="1" type="ORF">GOM49_04405</name>
</gene>
<accession>A0A6I6EZM7</accession>
<evidence type="ECO:0000313" key="2">
    <source>
        <dbReference type="Proteomes" id="UP000422764"/>
    </source>
</evidence>
<protein>
    <submittedName>
        <fullName evidence="1">Uncharacterized protein</fullName>
    </submittedName>
</protein>
<keyword evidence="2" id="KW-1185">Reference proteome</keyword>
<sequence>MKKQKTIYRMKGDKQNFEITLNNDNSFEIIIKKLNGGNPIQMKNIDDTPTTFPPIFGDVDKYKTLLD</sequence>
<dbReference type="AlphaFoldDB" id="A0A6I6EZM7"/>
<evidence type="ECO:0000313" key="1">
    <source>
        <dbReference type="EMBL" id="QGU94444.1"/>
    </source>
</evidence>
<dbReference type="Proteomes" id="UP000422764">
    <property type="component" value="Chromosome"/>
</dbReference>